<dbReference type="InterPro" id="IPR006098">
    <property type="entry name" value="MMCoA_mutase_a_cat"/>
</dbReference>
<organism evidence="3 4">
    <name type="scientific">Ferviditalea candida</name>
    <dbReference type="NCBI Taxonomy" id="3108399"/>
    <lineage>
        <taxon>Bacteria</taxon>
        <taxon>Bacillati</taxon>
        <taxon>Bacillota</taxon>
        <taxon>Bacilli</taxon>
        <taxon>Bacillales</taxon>
        <taxon>Paenibacillaceae</taxon>
        <taxon>Ferviditalea</taxon>
    </lineage>
</organism>
<dbReference type="InterPro" id="IPR006099">
    <property type="entry name" value="MeMalonylCoA_mutase_a/b_cat"/>
</dbReference>
<dbReference type="Proteomes" id="UP001310386">
    <property type="component" value="Unassembled WGS sequence"/>
</dbReference>
<dbReference type="EMBL" id="JAYJLD010000019">
    <property type="protein sequence ID" value="MEB3102551.1"/>
    <property type="molecule type" value="Genomic_DNA"/>
</dbReference>
<feature type="domain" description="Methylmalonyl-CoA mutase alpha/beta chain catalytic" evidence="2">
    <location>
        <begin position="45"/>
        <end position="561"/>
    </location>
</feature>
<evidence type="ECO:0000259" key="2">
    <source>
        <dbReference type="Pfam" id="PF01642"/>
    </source>
</evidence>
<reference evidence="3" key="1">
    <citation type="submission" date="2023-12" db="EMBL/GenBank/DDBJ databases">
        <title>Fervidustalea candida gen. nov., sp. nov., a novel member of the family Paenibacillaceae isolated from a geothermal area.</title>
        <authorList>
            <person name="Li W.-J."/>
            <person name="Jiao J.-Y."/>
            <person name="Chen Y."/>
        </authorList>
    </citation>
    <scope>NUCLEOTIDE SEQUENCE</scope>
    <source>
        <strain evidence="3">SYSU GA230002</strain>
    </source>
</reference>
<dbReference type="PANTHER" id="PTHR48101">
    <property type="entry name" value="METHYLMALONYL-COA MUTASE, MITOCHONDRIAL-RELATED"/>
    <property type="match status" value="1"/>
</dbReference>
<gene>
    <name evidence="3" type="ORF">VF724_12845</name>
</gene>
<dbReference type="RefSeq" id="WP_371754675.1">
    <property type="nucleotide sequence ID" value="NZ_JAYJLD010000019.1"/>
</dbReference>
<proteinExistence type="predicted"/>
<dbReference type="InterPro" id="IPR016176">
    <property type="entry name" value="Cbl-dep_enz_cat"/>
</dbReference>
<dbReference type="Gene3D" id="3.20.20.240">
    <property type="entry name" value="Methylmalonyl-CoA mutase"/>
    <property type="match status" value="1"/>
</dbReference>
<name>A0ABU5ZJ61_9BACL</name>
<dbReference type="NCBIfam" id="TIGR00641">
    <property type="entry name" value="acid_CoA_mut_N"/>
    <property type="match status" value="1"/>
</dbReference>
<comment type="caution">
    <text evidence="3">The sequence shown here is derived from an EMBL/GenBank/DDBJ whole genome shotgun (WGS) entry which is preliminary data.</text>
</comment>
<keyword evidence="1" id="KW-0413">Isomerase</keyword>
<keyword evidence="4" id="KW-1185">Reference proteome</keyword>
<evidence type="ECO:0000313" key="4">
    <source>
        <dbReference type="Proteomes" id="UP001310386"/>
    </source>
</evidence>
<protein>
    <submittedName>
        <fullName evidence="3">Methylmalonyl-CoA mutase family protein</fullName>
    </submittedName>
</protein>
<evidence type="ECO:0000313" key="3">
    <source>
        <dbReference type="EMBL" id="MEB3102551.1"/>
    </source>
</evidence>
<evidence type="ECO:0000256" key="1">
    <source>
        <dbReference type="ARBA" id="ARBA00023235"/>
    </source>
</evidence>
<dbReference type="PANTHER" id="PTHR48101:SF1">
    <property type="entry name" value="METHYLMALONYL-COA MUTASE, LARGE SUBUNIT"/>
    <property type="match status" value="1"/>
</dbReference>
<dbReference type="SUPFAM" id="SSF51703">
    <property type="entry name" value="Cobalamin (vitamin B12)-dependent enzymes"/>
    <property type="match status" value="1"/>
</dbReference>
<sequence>MAANNAKQHTKLFDSEALKQVEAEKKRWLEQTVKNNEAEDAYSSDSGIPVKLLYTPEDIKDFDYMNDLGFSGEAPYVRGVYPNMYRGRLFTVRQIAGYGTPEDTNERFKFLLNNGATGTSVVLDLPTIRGYDSDDPEAEGHVGAAGVAIDSLEDVEALYDGIPIDQVSSNIVTHLPSTTVVILSMFVAMAEKRGIPLEKLSGTNQNDFLMETTVGSSLEVLPPKASFRLQCDAIEYASKNLPRWNPVSYNGYNLREAGTTAVQEVAVALANAIATSEELIRRGNKIDDFARRLSFFWNLFNDFFEEIAKCRASRLVYHEIMSERFNAQHPKSHLMRFHVQTAGITLTKVEPLNNIARSAIQGLAAVLGGAQSLHIDSYDEAYSAPTEEAALISIRTQQILQVETNVTNTVDPLAGSYFVENMTKEMADRIRAYIALIESKGGLVACVESGWLHREIADFAYQTQQEIESGQRKIVGLNYFPAGGKKTEVNVFRYPEDAERRQTEKLKKLRERRDNAKVEETLKALRVRCHEDTNLMPYIKAAVEAYATLGEIEEVFREEFGLWQFPLV</sequence>
<accession>A0ABU5ZJ61</accession>
<dbReference type="Pfam" id="PF01642">
    <property type="entry name" value="MM_CoA_mutase"/>
    <property type="match status" value="1"/>
</dbReference>